<gene>
    <name evidence="12" type="primary">SPACA4</name>
    <name evidence="13" type="synonym">LOC115466286</name>
</gene>
<keyword evidence="6" id="KW-1015">Disulfide bond</keyword>
<keyword evidence="9" id="KW-1133">Transmembrane helix</keyword>
<feature type="transmembrane region" description="Helical" evidence="9">
    <location>
        <begin position="113"/>
        <end position="132"/>
    </location>
</feature>
<dbReference type="PANTHER" id="PTHR47613:SF1">
    <property type="entry name" value="SPERM ACROSOME MEMBRANE-ASSOCIATED PROTEIN 4"/>
    <property type="match status" value="1"/>
</dbReference>
<proteinExistence type="predicted"/>
<keyword evidence="3" id="KW-0336">GPI-anchor</keyword>
<protein>
    <submittedName>
        <fullName evidence="13">Lymphocyte antigen 6D-like isoform X1</fullName>
    </submittedName>
    <submittedName>
        <fullName evidence="12">Sperm acrosome membrane-associated protein 4 isoform X1</fullName>
    </submittedName>
</protein>
<keyword evidence="8" id="KW-0449">Lipoprotein</keyword>
<evidence type="ECO:0000256" key="6">
    <source>
        <dbReference type="ARBA" id="ARBA00023157"/>
    </source>
</evidence>
<evidence type="ECO:0000256" key="2">
    <source>
        <dbReference type="ARBA" id="ARBA00022475"/>
    </source>
</evidence>
<comment type="subcellular location">
    <subcellularLocation>
        <location evidence="1">Cell membrane</location>
        <topology evidence="1">Lipid-anchor</topology>
        <topology evidence="1">GPI-anchor</topology>
    </subcellularLocation>
</comment>
<accession>A0A6P7XLB7</accession>
<evidence type="ECO:0000256" key="3">
    <source>
        <dbReference type="ARBA" id="ARBA00022622"/>
    </source>
</evidence>
<dbReference type="RefSeq" id="XP_030053303.1">
    <property type="nucleotide sequence ID" value="XM_030197443.1"/>
</dbReference>
<dbReference type="KEGG" id="muo:115466282"/>
<dbReference type="OrthoDB" id="5962859at2759"/>
<dbReference type="GO" id="GO:0098552">
    <property type="term" value="C:side of membrane"/>
    <property type="evidence" value="ECO:0007669"/>
    <property type="project" value="UniProtKB-KW"/>
</dbReference>
<reference evidence="12 13" key="1">
    <citation type="submission" date="2025-04" db="UniProtKB">
        <authorList>
            <consortium name="RefSeq"/>
        </authorList>
    </citation>
    <scope>IDENTIFICATION</scope>
</reference>
<dbReference type="Gene3D" id="2.10.60.10">
    <property type="entry name" value="CD59"/>
    <property type="match status" value="1"/>
</dbReference>
<dbReference type="PANTHER" id="PTHR47613">
    <property type="entry name" value="SPERM ACROSOME MEMBRANE-ASSOCIATED PROTEIN 4"/>
    <property type="match status" value="1"/>
</dbReference>
<keyword evidence="7" id="KW-0325">Glycoprotein</keyword>
<evidence type="ECO:0000256" key="7">
    <source>
        <dbReference type="ARBA" id="ARBA00023180"/>
    </source>
</evidence>
<evidence type="ECO:0000313" key="12">
    <source>
        <dbReference type="RefSeq" id="XP_030053303.1"/>
    </source>
</evidence>
<keyword evidence="5 9" id="KW-0472">Membrane</keyword>
<evidence type="ECO:0000256" key="8">
    <source>
        <dbReference type="ARBA" id="ARBA00023288"/>
    </source>
</evidence>
<organism evidence="11 12">
    <name type="scientific">Microcaecilia unicolor</name>
    <dbReference type="NCBI Taxonomy" id="1415580"/>
    <lineage>
        <taxon>Eukaryota</taxon>
        <taxon>Metazoa</taxon>
        <taxon>Chordata</taxon>
        <taxon>Craniata</taxon>
        <taxon>Vertebrata</taxon>
        <taxon>Euteleostomi</taxon>
        <taxon>Amphibia</taxon>
        <taxon>Gymnophiona</taxon>
        <taxon>Siphonopidae</taxon>
        <taxon>Microcaecilia</taxon>
    </lineage>
</organism>
<evidence type="ECO:0000313" key="11">
    <source>
        <dbReference type="Proteomes" id="UP000515156"/>
    </source>
</evidence>
<keyword evidence="2" id="KW-1003">Cell membrane</keyword>
<dbReference type="InterPro" id="IPR046354">
    <property type="entry name" value="SPACA4/Bouncer"/>
</dbReference>
<evidence type="ECO:0000256" key="9">
    <source>
        <dbReference type="SAM" id="Phobius"/>
    </source>
</evidence>
<keyword evidence="4 10" id="KW-0732">Signal</keyword>
<dbReference type="InterPro" id="IPR045860">
    <property type="entry name" value="Snake_toxin-like_sf"/>
</dbReference>
<feature type="signal peptide" evidence="10">
    <location>
        <begin position="1"/>
        <end position="20"/>
    </location>
</feature>
<name>A0A6P7XLB7_9AMPH</name>
<dbReference type="KEGG" id="muo:115466286"/>
<dbReference type="Proteomes" id="UP000515156">
    <property type="component" value="Chromosome 3"/>
</dbReference>
<dbReference type="GeneID" id="115466282"/>
<dbReference type="AlphaFoldDB" id="A0A6P7XLB7"/>
<evidence type="ECO:0000313" key="13">
    <source>
        <dbReference type="RefSeq" id="XP_030053308.1"/>
    </source>
</evidence>
<dbReference type="GO" id="GO:0005886">
    <property type="term" value="C:plasma membrane"/>
    <property type="evidence" value="ECO:0007669"/>
    <property type="project" value="UniProtKB-SubCell"/>
</dbReference>
<dbReference type="GO" id="GO:0035036">
    <property type="term" value="P:sperm-egg recognition"/>
    <property type="evidence" value="ECO:0007669"/>
    <property type="project" value="TreeGrafter"/>
</dbReference>
<keyword evidence="9" id="KW-0812">Transmembrane</keyword>
<dbReference type="CTD" id="171169"/>
<dbReference type="RefSeq" id="XP_030053308.1">
    <property type="nucleotide sequence ID" value="XM_030197448.1"/>
</dbReference>
<sequence>MNKLILWGLVALLCIHFGAGQQKRCIKCEFTLGDIPCIQSTVTCNTGEVCASIKGKAGSANFITKKDCVERSRCGVNDTTSWGHLTYTTSTVCCEEDLCNSKSEPHQSESGVGVIRFSLLAGLTALLCFFLTKIL</sequence>
<evidence type="ECO:0000256" key="4">
    <source>
        <dbReference type="ARBA" id="ARBA00022729"/>
    </source>
</evidence>
<evidence type="ECO:0000256" key="1">
    <source>
        <dbReference type="ARBA" id="ARBA00004609"/>
    </source>
</evidence>
<feature type="chain" id="PRO_5044652456" evidence="10">
    <location>
        <begin position="21"/>
        <end position="135"/>
    </location>
</feature>
<dbReference type="SUPFAM" id="SSF57302">
    <property type="entry name" value="Snake toxin-like"/>
    <property type="match status" value="1"/>
</dbReference>
<evidence type="ECO:0000256" key="10">
    <source>
        <dbReference type="SAM" id="SignalP"/>
    </source>
</evidence>
<keyword evidence="11" id="KW-1185">Reference proteome</keyword>
<evidence type="ECO:0000256" key="5">
    <source>
        <dbReference type="ARBA" id="ARBA00023136"/>
    </source>
</evidence>